<evidence type="ECO:0000256" key="1">
    <source>
        <dbReference type="ARBA" id="ARBA00022490"/>
    </source>
</evidence>
<dbReference type="Pfam" id="PF08245">
    <property type="entry name" value="Mur_ligase_M"/>
    <property type="match status" value="1"/>
</dbReference>
<gene>
    <name evidence="10" type="primary">murF</name>
    <name evidence="14" type="ORF">SAMN02746066_00315</name>
</gene>
<dbReference type="Gene3D" id="3.40.1390.10">
    <property type="entry name" value="MurE/MurF, N-terminal domain"/>
    <property type="match status" value="1"/>
</dbReference>
<evidence type="ECO:0000313" key="15">
    <source>
        <dbReference type="Proteomes" id="UP000184038"/>
    </source>
</evidence>
<dbReference type="InterPro" id="IPR051046">
    <property type="entry name" value="MurCDEF_CellWall_CoF430Synth"/>
</dbReference>
<dbReference type="GO" id="GO:0071555">
    <property type="term" value="P:cell wall organization"/>
    <property type="evidence" value="ECO:0007669"/>
    <property type="project" value="UniProtKB-KW"/>
</dbReference>
<feature type="domain" description="Mur ligase central" evidence="13">
    <location>
        <begin position="112"/>
        <end position="248"/>
    </location>
</feature>
<dbReference type="InterPro" id="IPR013221">
    <property type="entry name" value="Mur_ligase_cen"/>
</dbReference>
<dbReference type="GO" id="GO:0008360">
    <property type="term" value="P:regulation of cell shape"/>
    <property type="evidence" value="ECO:0007669"/>
    <property type="project" value="UniProtKB-KW"/>
</dbReference>
<keyword evidence="2 10" id="KW-0436">Ligase</keyword>
<keyword evidence="9 10" id="KW-0961">Cell wall biogenesis/degradation</keyword>
<dbReference type="GO" id="GO:0051301">
    <property type="term" value="P:cell division"/>
    <property type="evidence" value="ECO:0007669"/>
    <property type="project" value="UniProtKB-KW"/>
</dbReference>
<evidence type="ECO:0000256" key="9">
    <source>
        <dbReference type="ARBA" id="ARBA00023316"/>
    </source>
</evidence>
<keyword evidence="1 10" id="KW-0963">Cytoplasm</keyword>
<dbReference type="HAMAP" id="MF_02019">
    <property type="entry name" value="MurF"/>
    <property type="match status" value="1"/>
</dbReference>
<evidence type="ECO:0000259" key="12">
    <source>
        <dbReference type="Pfam" id="PF02875"/>
    </source>
</evidence>
<dbReference type="GO" id="GO:0047480">
    <property type="term" value="F:UDP-N-acetylmuramoyl-tripeptide-D-alanyl-D-alanine ligase activity"/>
    <property type="evidence" value="ECO:0007669"/>
    <property type="project" value="UniProtKB-UniRule"/>
</dbReference>
<proteinExistence type="inferred from homology"/>
<keyword evidence="6 10" id="KW-0133">Cell shape</keyword>
<dbReference type="EMBL" id="FRCP01000005">
    <property type="protein sequence ID" value="SHL97351.1"/>
    <property type="molecule type" value="Genomic_DNA"/>
</dbReference>
<keyword evidence="8 10" id="KW-0131">Cell cycle</keyword>
<dbReference type="UniPathway" id="UPA00219"/>
<dbReference type="GO" id="GO:0009252">
    <property type="term" value="P:peptidoglycan biosynthetic process"/>
    <property type="evidence" value="ECO:0007669"/>
    <property type="project" value="UniProtKB-UniRule"/>
</dbReference>
<dbReference type="InterPro" id="IPR036615">
    <property type="entry name" value="Mur_ligase_C_dom_sf"/>
</dbReference>
<keyword evidence="3 10" id="KW-0132">Cell division</keyword>
<dbReference type="Proteomes" id="UP000184038">
    <property type="component" value="Unassembled WGS sequence"/>
</dbReference>
<dbReference type="RefSeq" id="WP_073282052.1">
    <property type="nucleotide sequence ID" value="NZ_FRCP01000005.1"/>
</dbReference>
<evidence type="ECO:0000256" key="4">
    <source>
        <dbReference type="ARBA" id="ARBA00022741"/>
    </source>
</evidence>
<feature type="binding site" evidence="10">
    <location>
        <begin position="114"/>
        <end position="120"/>
    </location>
    <ligand>
        <name>ATP</name>
        <dbReference type="ChEBI" id="CHEBI:30616"/>
    </ligand>
</feature>
<evidence type="ECO:0000256" key="10">
    <source>
        <dbReference type="HAMAP-Rule" id="MF_02019"/>
    </source>
</evidence>
<dbReference type="InterPro" id="IPR000713">
    <property type="entry name" value="Mur_ligase_N"/>
</dbReference>
<evidence type="ECO:0000256" key="8">
    <source>
        <dbReference type="ARBA" id="ARBA00023306"/>
    </source>
</evidence>
<dbReference type="SUPFAM" id="SSF63418">
    <property type="entry name" value="MurE/MurF N-terminal domain"/>
    <property type="match status" value="1"/>
</dbReference>
<reference evidence="14 15" key="1">
    <citation type="submission" date="2016-11" db="EMBL/GenBank/DDBJ databases">
        <authorList>
            <person name="Jaros S."/>
            <person name="Januszkiewicz K."/>
            <person name="Wedrychowicz H."/>
        </authorList>
    </citation>
    <scope>NUCLEOTIDE SEQUENCE [LARGE SCALE GENOMIC DNA]</scope>
    <source>
        <strain evidence="14 15">DSM 15930</strain>
    </source>
</reference>
<feature type="domain" description="Mur ligase N-terminal catalytic" evidence="11">
    <location>
        <begin position="26"/>
        <end position="101"/>
    </location>
</feature>
<dbReference type="GO" id="GO:0005737">
    <property type="term" value="C:cytoplasm"/>
    <property type="evidence" value="ECO:0007669"/>
    <property type="project" value="UniProtKB-SubCell"/>
</dbReference>
<keyword evidence="15" id="KW-1185">Reference proteome</keyword>
<dbReference type="STRING" id="1120996.SAMN02746066_00315"/>
<evidence type="ECO:0000256" key="6">
    <source>
        <dbReference type="ARBA" id="ARBA00022960"/>
    </source>
</evidence>
<keyword evidence="5 10" id="KW-0067">ATP-binding</keyword>
<dbReference type="Gene3D" id="3.40.1190.10">
    <property type="entry name" value="Mur-like, catalytic domain"/>
    <property type="match status" value="1"/>
</dbReference>
<comment type="pathway">
    <text evidence="10">Cell wall biogenesis; peptidoglycan biosynthesis.</text>
</comment>
<dbReference type="InterPro" id="IPR005863">
    <property type="entry name" value="UDP-N-AcMur_synth"/>
</dbReference>
<dbReference type="InterPro" id="IPR035911">
    <property type="entry name" value="MurE/MurF_N"/>
</dbReference>
<evidence type="ECO:0000256" key="3">
    <source>
        <dbReference type="ARBA" id="ARBA00022618"/>
    </source>
</evidence>
<keyword evidence="4 10" id="KW-0547">Nucleotide-binding</keyword>
<dbReference type="GO" id="GO:0008766">
    <property type="term" value="F:UDP-N-acetylmuramoylalanyl-D-glutamyl-2,6-diaminopimelate-D-alanyl-D-alanine ligase activity"/>
    <property type="evidence" value="ECO:0007669"/>
    <property type="project" value="RHEA"/>
</dbReference>
<dbReference type="PANTHER" id="PTHR43024:SF1">
    <property type="entry name" value="UDP-N-ACETYLMURAMOYL-TRIPEPTIDE--D-ALANYL-D-ALANINE LIGASE"/>
    <property type="match status" value="1"/>
</dbReference>
<evidence type="ECO:0000256" key="5">
    <source>
        <dbReference type="ARBA" id="ARBA00022840"/>
    </source>
</evidence>
<comment type="subcellular location">
    <subcellularLocation>
        <location evidence="10">Cytoplasm</location>
    </subcellularLocation>
</comment>
<dbReference type="SUPFAM" id="SSF53623">
    <property type="entry name" value="MurD-like peptide ligases, catalytic domain"/>
    <property type="match status" value="1"/>
</dbReference>
<dbReference type="InterPro" id="IPR036565">
    <property type="entry name" value="Mur-like_cat_sf"/>
</dbReference>
<evidence type="ECO:0000313" key="14">
    <source>
        <dbReference type="EMBL" id="SHL97351.1"/>
    </source>
</evidence>
<evidence type="ECO:0000259" key="11">
    <source>
        <dbReference type="Pfam" id="PF01225"/>
    </source>
</evidence>
<dbReference type="Pfam" id="PF01225">
    <property type="entry name" value="Mur_ligase"/>
    <property type="match status" value="1"/>
</dbReference>
<evidence type="ECO:0000259" key="13">
    <source>
        <dbReference type="Pfam" id="PF08245"/>
    </source>
</evidence>
<protein>
    <recommendedName>
        <fullName evidence="10">UDP-N-acetylmuramoyl-tripeptide--D-alanyl-D-alanine ligase</fullName>
        <ecNumber evidence="10">6.3.2.10</ecNumber>
    </recommendedName>
    <alternativeName>
        <fullName evidence="10">D-alanyl-D-alanine-adding enzyme</fullName>
    </alternativeName>
</protein>
<dbReference type="OrthoDB" id="9801978at2"/>
<keyword evidence="7 10" id="KW-0573">Peptidoglycan synthesis</keyword>
<dbReference type="EC" id="6.3.2.10" evidence="10"/>
<dbReference type="AlphaFoldDB" id="A0A1M7F049"/>
<evidence type="ECO:0000256" key="7">
    <source>
        <dbReference type="ARBA" id="ARBA00022984"/>
    </source>
</evidence>
<dbReference type="SUPFAM" id="SSF53244">
    <property type="entry name" value="MurD-like peptide ligases, peptide-binding domain"/>
    <property type="match status" value="1"/>
</dbReference>
<dbReference type="PANTHER" id="PTHR43024">
    <property type="entry name" value="UDP-N-ACETYLMURAMOYL-TRIPEPTIDE--D-ALANYL-D-ALANINE LIGASE"/>
    <property type="match status" value="1"/>
</dbReference>
<accession>A0A1M7F049</accession>
<dbReference type="Gene3D" id="3.90.190.20">
    <property type="entry name" value="Mur ligase, C-terminal domain"/>
    <property type="match status" value="1"/>
</dbReference>
<dbReference type="GO" id="GO:0005524">
    <property type="term" value="F:ATP binding"/>
    <property type="evidence" value="ECO:0007669"/>
    <property type="project" value="UniProtKB-UniRule"/>
</dbReference>
<comment type="similarity">
    <text evidence="10">Belongs to the MurCDEF family. MurF subfamily.</text>
</comment>
<name>A0A1M7F049_9FIRM</name>
<comment type="function">
    <text evidence="10">Involved in cell wall formation. Catalyzes the final step in the synthesis of UDP-N-acetylmuramoyl-pentapeptide, the precursor of murein.</text>
</comment>
<comment type="catalytic activity">
    <reaction evidence="10">
        <text>D-alanyl-D-alanine + UDP-N-acetyl-alpha-D-muramoyl-L-alanyl-gamma-D-glutamyl-meso-2,6-diaminopimelate + ATP = UDP-N-acetyl-alpha-D-muramoyl-L-alanyl-gamma-D-glutamyl-meso-2,6-diaminopimeloyl-D-alanyl-D-alanine + ADP + phosphate + H(+)</text>
        <dbReference type="Rhea" id="RHEA:28374"/>
        <dbReference type="ChEBI" id="CHEBI:15378"/>
        <dbReference type="ChEBI" id="CHEBI:30616"/>
        <dbReference type="ChEBI" id="CHEBI:43474"/>
        <dbReference type="ChEBI" id="CHEBI:57822"/>
        <dbReference type="ChEBI" id="CHEBI:61386"/>
        <dbReference type="ChEBI" id="CHEBI:83905"/>
        <dbReference type="ChEBI" id="CHEBI:456216"/>
        <dbReference type="EC" id="6.3.2.10"/>
    </reaction>
</comment>
<evidence type="ECO:0000256" key="2">
    <source>
        <dbReference type="ARBA" id="ARBA00022598"/>
    </source>
</evidence>
<dbReference type="InterPro" id="IPR004101">
    <property type="entry name" value="Mur_ligase_C"/>
</dbReference>
<feature type="domain" description="Mur ligase C-terminal" evidence="12">
    <location>
        <begin position="354"/>
        <end position="478"/>
    </location>
</feature>
<sequence>MELLNIGEIVKATKGELLCGNDKLQIHAVSTNSKEVEEGTLFVPIVGERVDAHTFIPSVLEAGGTAVITSKKIDLYGIKENQAVIQVEDTKEALQDLAAYYRDKFDIPVIGITGSVGKTTTKEMISAALETKYNVLKTAGNMNSQVGLPLTIFRIDHTHEVAVIEMGISEAGEMCKLARVAKPTHAVITNIGVSHIGQLGSRENIRKEKLNIVNEFGEGSCLFVNGTDDMLMHILPFSQFLKLSDKEKTQKYDIIDVSDATVESLCRADVVTFGCQKDCMYYATDATVSSGHTKFYLQKTVEEVKYEENQIELQVLGEHNIYNALVAIAIANKLGIETSVAKHGLKEYLPLAMRGEIVKTNGITIIDDTYNASPDSMRGGINVLLELENVSRRFAVLADVLELGEYSYSCHYGVGEYIANKNIDEVVTIGNEAKAIVKAVEGAKVNIITHSFDSNQEAIVYLKEKLKSKDAILVKGSRGMHTDEIVTALKQ</sequence>
<organism evidence="14 15">
    <name type="scientific">Anaerosporobacter mobilis DSM 15930</name>
    <dbReference type="NCBI Taxonomy" id="1120996"/>
    <lineage>
        <taxon>Bacteria</taxon>
        <taxon>Bacillati</taxon>
        <taxon>Bacillota</taxon>
        <taxon>Clostridia</taxon>
        <taxon>Lachnospirales</taxon>
        <taxon>Lachnospiraceae</taxon>
        <taxon>Anaerosporobacter</taxon>
    </lineage>
</organism>
<dbReference type="Pfam" id="PF02875">
    <property type="entry name" value="Mur_ligase_C"/>
    <property type="match status" value="1"/>
</dbReference>